<evidence type="ECO:0000313" key="3">
    <source>
        <dbReference type="EnsemblPlants" id="ONIVA02G09720.1"/>
    </source>
</evidence>
<dbReference type="Gramene" id="ONIVA02G09720.1">
    <property type="protein sequence ID" value="ONIVA02G09720.1"/>
    <property type="gene ID" value="ONIVA02G09720"/>
</dbReference>
<keyword evidence="2" id="KW-0732">Signal</keyword>
<reference evidence="3" key="2">
    <citation type="submission" date="2018-04" db="EMBL/GenBank/DDBJ databases">
        <title>OnivRS2 (Oryza nivara Reference Sequence Version 2).</title>
        <authorList>
            <person name="Zhang J."/>
            <person name="Kudrna D."/>
            <person name="Lee S."/>
            <person name="Talag J."/>
            <person name="Rajasekar S."/>
            <person name="Welchert J."/>
            <person name="Hsing Y.-I."/>
            <person name="Wing R.A."/>
        </authorList>
    </citation>
    <scope>NUCLEOTIDE SEQUENCE [LARGE SCALE GENOMIC DNA]</scope>
    <source>
        <strain evidence="3">SL10</strain>
    </source>
</reference>
<name>A0A0E0G3K2_ORYNI</name>
<dbReference type="AlphaFoldDB" id="A0A0E0G3K2"/>
<sequence>MEAAARLRVRLVAILVISSLLLSPPFLVPCVLAAGSSGGGSRGREMKHAGHLLVIAPRKSTWPRRVLNSGDQPNHDPIHNSPISQEEAKMKSGLAIDERVSINTTT</sequence>
<dbReference type="OMA" id="DPIHNSP"/>
<keyword evidence="4" id="KW-1185">Reference proteome</keyword>
<protein>
    <submittedName>
        <fullName evidence="3">Uncharacterized protein</fullName>
    </submittedName>
</protein>
<feature type="region of interest" description="Disordered" evidence="1">
    <location>
        <begin position="64"/>
        <end position="90"/>
    </location>
</feature>
<dbReference type="HOGENOM" id="CLU_183318_0_0_1"/>
<evidence type="ECO:0000256" key="2">
    <source>
        <dbReference type="SAM" id="SignalP"/>
    </source>
</evidence>
<proteinExistence type="predicted"/>
<evidence type="ECO:0000256" key="1">
    <source>
        <dbReference type="SAM" id="MobiDB-lite"/>
    </source>
</evidence>
<evidence type="ECO:0000313" key="4">
    <source>
        <dbReference type="Proteomes" id="UP000006591"/>
    </source>
</evidence>
<accession>A0A0E0G3K2</accession>
<feature type="chain" id="PRO_5002360087" evidence="2">
    <location>
        <begin position="34"/>
        <end position="106"/>
    </location>
</feature>
<dbReference type="EnsemblPlants" id="ONIVA02G09720.1">
    <property type="protein sequence ID" value="ONIVA02G09720.1"/>
    <property type="gene ID" value="ONIVA02G09720"/>
</dbReference>
<organism evidence="3">
    <name type="scientific">Oryza nivara</name>
    <name type="common">Indian wild rice</name>
    <name type="synonym">Oryza sativa f. spontanea</name>
    <dbReference type="NCBI Taxonomy" id="4536"/>
    <lineage>
        <taxon>Eukaryota</taxon>
        <taxon>Viridiplantae</taxon>
        <taxon>Streptophyta</taxon>
        <taxon>Embryophyta</taxon>
        <taxon>Tracheophyta</taxon>
        <taxon>Spermatophyta</taxon>
        <taxon>Magnoliopsida</taxon>
        <taxon>Liliopsida</taxon>
        <taxon>Poales</taxon>
        <taxon>Poaceae</taxon>
        <taxon>BOP clade</taxon>
        <taxon>Oryzoideae</taxon>
        <taxon>Oryzeae</taxon>
        <taxon>Oryzinae</taxon>
        <taxon>Oryza</taxon>
    </lineage>
</organism>
<dbReference type="Proteomes" id="UP000006591">
    <property type="component" value="Chromosome 2"/>
</dbReference>
<reference evidence="3" key="1">
    <citation type="submission" date="2015-04" db="UniProtKB">
        <authorList>
            <consortium name="EnsemblPlants"/>
        </authorList>
    </citation>
    <scope>IDENTIFICATION</scope>
    <source>
        <strain evidence="3">SL10</strain>
    </source>
</reference>
<feature type="signal peptide" evidence="2">
    <location>
        <begin position="1"/>
        <end position="33"/>
    </location>
</feature>